<reference evidence="3" key="1">
    <citation type="submission" date="2010-04" db="EMBL/GenBank/DDBJ databases">
        <title>Complete sequence of Thiomonas intermedia K12.</title>
        <authorList>
            <consortium name="US DOE Joint Genome Institute"/>
            <person name="Lucas S."/>
            <person name="Copeland A."/>
            <person name="Lapidus A."/>
            <person name="Cheng J.-F."/>
            <person name="Bruce D."/>
            <person name="Goodwin L."/>
            <person name="Pitluck S."/>
            <person name="Davenport K."/>
            <person name="Detter J.C."/>
            <person name="Han C."/>
            <person name="Tapia R."/>
            <person name="Land M."/>
            <person name="Hauser L."/>
            <person name="Kyrpides N."/>
            <person name="Ovchinnikova G."/>
            <person name="Kerfeld C.A."/>
            <person name="Cannon G.C."/>
            <person name="Heinhorst S."/>
            <person name="Woyke T."/>
        </authorList>
    </citation>
    <scope>NUCLEOTIDE SEQUENCE [LARGE SCALE GENOMIC DNA]</scope>
    <source>
        <strain evidence="3">K12</strain>
    </source>
</reference>
<sequence length="654" mass="70667">MSSSDSGGFWKRVGSFVKNPTRDWSLTDEQALQEHENLARVKAREDQKRQDDFIRKRELDGLRKLRRREATDLGMDDSLQTNVPDLTSQPTPVHDRDETLRKINEIEKSMAGDHASAATRSRAPVTRQMPAPTTRSLPQSLPPQSHQPSQAKPPLTFAPPSLSAGTLSPESQTTGTMHFKVDTAYADTTLITKPGGLTTQPATGVPSQSGPTTAPGEPPTLPPVGYAPTVPFVPSAPPAQVRKSQPAAVSFDEQPTLAAATRLSADALPPHTSAPSGDSWLRSSNDFMPSAFFAVEVHEALSSNPLFDQAVMDFANGDDVAAESALRDAISNSQDLDSEKELWLALFDLFRASGQIDKFEALVTDFVSRFQTSAPMAEDGLPAPAAAPAPASNHFKPSLVFSASVDAVQTERLRKLLLNAPSALELSFEEVRTITPTALSALVESLKKINSTACTVALNGANTLLSLCQAQAPAMQREADPQWWALRLELLRLVNQQDDFDAIALDYCVTYEISPPTWEASRARVELVGVDGNAAPDASTQPVAFQNSGISPNSVLGNGGSRSAQLHLSGEILGSSSDFLNPLEQAAKTHEQMSISLRQLRRIDFSSAGALLNWAMMQHDQGKTLQFTGVHRLIAGLFSILGLHEHALIQLRRD</sequence>
<dbReference type="STRING" id="75379.Tint_2235"/>
<dbReference type="InterPro" id="IPR058548">
    <property type="entry name" value="MlaB-like_STAS"/>
</dbReference>
<dbReference type="HOGENOM" id="CLU_486544_0_0_4"/>
<gene>
    <name evidence="3" type="ordered locus">Tint_2235</name>
</gene>
<name>D5X3Z8_THIK1</name>
<dbReference type="eggNOG" id="COG3266">
    <property type="taxonomic scope" value="Bacteria"/>
</dbReference>
<feature type="region of interest" description="Disordered" evidence="1">
    <location>
        <begin position="192"/>
        <end position="249"/>
    </location>
</feature>
<dbReference type="SUPFAM" id="SSF52091">
    <property type="entry name" value="SpoIIaa-like"/>
    <property type="match status" value="1"/>
</dbReference>
<feature type="compositionally biased region" description="Low complexity" evidence="1">
    <location>
        <begin position="136"/>
        <end position="150"/>
    </location>
</feature>
<protein>
    <recommendedName>
        <fullName evidence="2">MlaB-like STAS domain-containing protein</fullName>
    </recommendedName>
</protein>
<feature type="compositionally biased region" description="Polar residues" evidence="1">
    <location>
        <begin position="163"/>
        <end position="174"/>
    </location>
</feature>
<dbReference type="KEGG" id="tin:Tint_2235"/>
<dbReference type="BioCyc" id="TINT75379:TINT_RS11175-MONOMER"/>
<dbReference type="Gene3D" id="3.30.750.24">
    <property type="entry name" value="STAS domain"/>
    <property type="match status" value="1"/>
</dbReference>
<evidence type="ECO:0000259" key="2">
    <source>
        <dbReference type="Pfam" id="PF13466"/>
    </source>
</evidence>
<evidence type="ECO:0000313" key="3">
    <source>
        <dbReference type="EMBL" id="ADG31585.1"/>
    </source>
</evidence>
<proteinExistence type="predicted"/>
<accession>D5X3Z8</accession>
<dbReference type="Pfam" id="PF13466">
    <property type="entry name" value="STAS_2"/>
    <property type="match status" value="1"/>
</dbReference>
<dbReference type="InterPro" id="IPR036513">
    <property type="entry name" value="STAS_dom_sf"/>
</dbReference>
<dbReference type="EMBL" id="CP002021">
    <property type="protein sequence ID" value="ADG31585.1"/>
    <property type="molecule type" value="Genomic_DNA"/>
</dbReference>
<feature type="domain" description="MlaB-like STAS" evidence="2">
    <location>
        <begin position="566"/>
        <end position="643"/>
    </location>
</feature>
<organism evidence="3">
    <name type="scientific">Thiomonas intermedia (strain K12)</name>
    <name type="common">Thiobacillus intermedius</name>
    <dbReference type="NCBI Taxonomy" id="75379"/>
    <lineage>
        <taxon>Bacteria</taxon>
        <taxon>Pseudomonadati</taxon>
        <taxon>Pseudomonadota</taxon>
        <taxon>Betaproteobacteria</taxon>
        <taxon>Burkholderiales</taxon>
        <taxon>Thiomonas</taxon>
    </lineage>
</organism>
<feature type="compositionally biased region" description="Polar residues" evidence="1">
    <location>
        <begin position="197"/>
        <end position="212"/>
    </location>
</feature>
<dbReference type="AlphaFoldDB" id="D5X3Z8"/>
<evidence type="ECO:0000256" key="1">
    <source>
        <dbReference type="SAM" id="MobiDB-lite"/>
    </source>
</evidence>
<feature type="region of interest" description="Disordered" evidence="1">
    <location>
        <begin position="107"/>
        <end position="174"/>
    </location>
</feature>